<evidence type="ECO:0000313" key="4">
    <source>
        <dbReference type="Proteomes" id="UP000472271"/>
    </source>
</evidence>
<feature type="region of interest" description="Disordered" evidence="1">
    <location>
        <begin position="157"/>
        <end position="214"/>
    </location>
</feature>
<feature type="transmembrane region" description="Helical" evidence="2">
    <location>
        <begin position="241"/>
        <end position="264"/>
    </location>
</feature>
<dbReference type="Ensembl" id="ENSSORT00005039477.1">
    <property type="protein sequence ID" value="ENSSORP00005038485.1"/>
    <property type="gene ID" value="ENSSORG00005017977.1"/>
</dbReference>
<protein>
    <recommendedName>
        <fullName evidence="5">SUN domain-containing protein</fullName>
    </recommendedName>
</protein>
<accession>A0A673B9H8</accession>
<evidence type="ECO:0008006" key="5">
    <source>
        <dbReference type="Google" id="ProtNLM"/>
    </source>
</evidence>
<evidence type="ECO:0000313" key="3">
    <source>
        <dbReference type="Ensembl" id="ENSSORP00005038485.1"/>
    </source>
</evidence>
<feature type="compositionally biased region" description="Low complexity" evidence="1">
    <location>
        <begin position="285"/>
        <end position="295"/>
    </location>
</feature>
<feature type="region of interest" description="Disordered" evidence="1">
    <location>
        <begin position="283"/>
        <end position="348"/>
    </location>
</feature>
<feature type="compositionally biased region" description="Polar residues" evidence="1">
    <location>
        <begin position="42"/>
        <end position="52"/>
    </location>
</feature>
<name>A0A673B9H8_9TELE</name>
<keyword evidence="2" id="KW-0812">Transmembrane</keyword>
<evidence type="ECO:0000256" key="2">
    <source>
        <dbReference type="SAM" id="Phobius"/>
    </source>
</evidence>
<reference evidence="3" key="1">
    <citation type="submission" date="2025-08" db="UniProtKB">
        <authorList>
            <consortium name="Ensembl"/>
        </authorList>
    </citation>
    <scope>IDENTIFICATION</scope>
</reference>
<feature type="region of interest" description="Disordered" evidence="1">
    <location>
        <begin position="1"/>
        <end position="65"/>
    </location>
</feature>
<feature type="compositionally biased region" description="Low complexity" evidence="1">
    <location>
        <begin position="18"/>
        <end position="34"/>
    </location>
</feature>
<keyword evidence="2" id="KW-0472">Membrane</keyword>
<organism evidence="3 4">
    <name type="scientific">Sphaeramia orbicularis</name>
    <name type="common">orbiculate cardinalfish</name>
    <dbReference type="NCBI Taxonomy" id="375764"/>
    <lineage>
        <taxon>Eukaryota</taxon>
        <taxon>Metazoa</taxon>
        <taxon>Chordata</taxon>
        <taxon>Craniata</taxon>
        <taxon>Vertebrata</taxon>
        <taxon>Euteleostomi</taxon>
        <taxon>Actinopterygii</taxon>
        <taxon>Neopterygii</taxon>
        <taxon>Teleostei</taxon>
        <taxon>Neoteleostei</taxon>
        <taxon>Acanthomorphata</taxon>
        <taxon>Gobiaria</taxon>
        <taxon>Kurtiformes</taxon>
        <taxon>Apogonoidei</taxon>
        <taxon>Apogonidae</taxon>
        <taxon>Apogoninae</taxon>
        <taxon>Sphaeramia</taxon>
    </lineage>
</organism>
<gene>
    <name evidence="3" type="primary">LOC115416553</name>
</gene>
<sequence>MSRRSLRLDDGLLDRGLPHASSSFSSGGVSWRNSRSLKPRPLSTSCSDSLLVQTPRKPPPLLNSSVHSVVSDTSLLSSLLDESSIQETTLLDSFWGLDQDCDPKESTVIEQSAAVANSTLTGSDGPCVKHPAQTQTSTLRLYCKDCDLRPDRKELGYCSSSKSTNPTSTSTTTTAAASSSSSPSKPRPSEPEEDLEPSTTIYSRDRSRRHRTGKRAADVFRRLRKRWHHLTMNVPLTRSPLGLLLFLILLLFVFGLCWFGPAALQSVLSLNITEPWSSSAELPLTSSFTSSQSQTPGGATDESTDQPTDPPESTEVQMYTEPLRPPPTQPSNRAAQERPSSAEDSSRLVRLEESLSALWARVEAGGQRAERRHAEVLQLYADLSSVKPTDHVESWVTELLERQLTELQTRLDQDRHITDQTRQQDLQSQRTQVSRLDRLELDLLRLTRRTEELQQRRDAAPKAAPAPSGTLPSAVSAGVDRQSHDALLSEVTRLETALENVRREVKDLSGCGDGCRQLSTIQDAILSQVSTWVQEEVRVLVYGNQLAVGGGAVPESLLQWLSSRYVSGADLQEALSSLERSILKNVSVQLEHRLHPQEEEEEVL</sequence>
<dbReference type="InParanoid" id="A0A673B9H8"/>
<evidence type="ECO:0000256" key="1">
    <source>
        <dbReference type="SAM" id="MobiDB-lite"/>
    </source>
</evidence>
<reference evidence="3" key="2">
    <citation type="submission" date="2025-09" db="UniProtKB">
        <authorList>
            <consortium name="Ensembl"/>
        </authorList>
    </citation>
    <scope>IDENTIFICATION</scope>
</reference>
<dbReference type="AlphaFoldDB" id="A0A673B9H8"/>
<keyword evidence="4" id="KW-1185">Reference proteome</keyword>
<keyword evidence="2" id="KW-1133">Transmembrane helix</keyword>
<feature type="compositionally biased region" description="Low complexity" evidence="1">
    <location>
        <begin position="159"/>
        <end position="184"/>
    </location>
</feature>
<proteinExistence type="predicted"/>
<feature type="compositionally biased region" description="Polar residues" evidence="1">
    <location>
        <begin position="330"/>
        <end position="339"/>
    </location>
</feature>
<feature type="compositionally biased region" description="Basic and acidic residues" evidence="1">
    <location>
        <begin position="1"/>
        <end position="17"/>
    </location>
</feature>
<feature type="region of interest" description="Disordered" evidence="1">
    <location>
        <begin position="452"/>
        <end position="477"/>
    </location>
</feature>
<dbReference type="Proteomes" id="UP000472271">
    <property type="component" value="Unassembled WGS sequence"/>
</dbReference>